<dbReference type="InterPro" id="IPR036998">
    <property type="entry name" value="Porin_LamB_sf"/>
</dbReference>
<evidence type="ECO:0000256" key="1">
    <source>
        <dbReference type="ARBA" id="ARBA00004571"/>
    </source>
</evidence>
<evidence type="ECO:0000256" key="8">
    <source>
        <dbReference type="ARBA" id="ARBA00023136"/>
    </source>
</evidence>
<keyword evidence="5" id="KW-0812">Transmembrane</keyword>
<keyword evidence="9" id="KW-0998">Cell outer membrane</keyword>
<dbReference type="SUPFAM" id="SSF56935">
    <property type="entry name" value="Porins"/>
    <property type="match status" value="1"/>
</dbReference>
<dbReference type="PANTHER" id="PTHR38762">
    <property type="entry name" value="CRYPTIC OUTER MEMBRANE PORIN BGLH-RELATED"/>
    <property type="match status" value="1"/>
</dbReference>
<dbReference type="InterPro" id="IPR003192">
    <property type="entry name" value="Porin_LamB"/>
</dbReference>
<evidence type="ECO:0000256" key="2">
    <source>
        <dbReference type="ARBA" id="ARBA00007055"/>
    </source>
</evidence>
<dbReference type="RefSeq" id="WP_147922236.1">
    <property type="nucleotide sequence ID" value="NZ_VRTY01000047.1"/>
</dbReference>
<proteinExistence type="inferred from homology"/>
<dbReference type="AlphaFoldDB" id="A0A5C8K4Q5"/>
<evidence type="ECO:0000313" key="11">
    <source>
        <dbReference type="Proteomes" id="UP000321926"/>
    </source>
</evidence>
<organism evidence="10 11">
    <name type="scientific">Pontibacter qinzhouensis</name>
    <dbReference type="NCBI Taxonomy" id="2603253"/>
    <lineage>
        <taxon>Bacteria</taxon>
        <taxon>Pseudomonadati</taxon>
        <taxon>Bacteroidota</taxon>
        <taxon>Cytophagia</taxon>
        <taxon>Cytophagales</taxon>
        <taxon>Hymenobacteraceae</taxon>
        <taxon>Pontibacter</taxon>
    </lineage>
</organism>
<dbReference type="GO" id="GO:0006811">
    <property type="term" value="P:monoatomic ion transport"/>
    <property type="evidence" value="ECO:0007669"/>
    <property type="project" value="UniProtKB-KW"/>
</dbReference>
<accession>A0A5C8K4Q5</accession>
<comment type="caution">
    <text evidence="10">The sequence shown here is derived from an EMBL/GenBank/DDBJ whole genome shotgun (WGS) entry which is preliminary data.</text>
</comment>
<evidence type="ECO:0000256" key="7">
    <source>
        <dbReference type="ARBA" id="ARBA00023114"/>
    </source>
</evidence>
<comment type="similarity">
    <text evidence="2">Belongs to the porin LamB (TC 1.B.3) family.</text>
</comment>
<keyword evidence="8" id="KW-0472">Membrane</keyword>
<dbReference type="EMBL" id="VRTY01000047">
    <property type="protein sequence ID" value="TXK44850.1"/>
    <property type="molecule type" value="Genomic_DNA"/>
</dbReference>
<protein>
    <submittedName>
        <fullName evidence="10">Carbohydrate porin</fullName>
    </submittedName>
</protein>
<name>A0A5C8K4Q5_9BACT</name>
<evidence type="ECO:0000256" key="3">
    <source>
        <dbReference type="ARBA" id="ARBA00022448"/>
    </source>
</evidence>
<dbReference type="Gene3D" id="2.40.170.10">
    <property type="entry name" value="Porin, LamB type"/>
    <property type="match status" value="1"/>
</dbReference>
<reference evidence="10 11" key="1">
    <citation type="submission" date="2019-08" db="EMBL/GenBank/DDBJ databases">
        <authorList>
            <person name="Shi S."/>
        </authorList>
    </citation>
    <scope>NUCLEOTIDE SEQUENCE [LARGE SCALE GENOMIC DNA]</scope>
    <source>
        <strain evidence="10 11">GY10130</strain>
    </source>
</reference>
<keyword evidence="6" id="KW-0406">Ion transport</keyword>
<evidence type="ECO:0000256" key="5">
    <source>
        <dbReference type="ARBA" id="ARBA00022692"/>
    </source>
</evidence>
<keyword evidence="3" id="KW-0813">Transport</keyword>
<evidence type="ECO:0000256" key="4">
    <source>
        <dbReference type="ARBA" id="ARBA00022452"/>
    </source>
</evidence>
<dbReference type="GO" id="GO:0015144">
    <property type="term" value="F:carbohydrate transmembrane transporter activity"/>
    <property type="evidence" value="ECO:0007669"/>
    <property type="project" value="TreeGrafter"/>
</dbReference>
<keyword evidence="4" id="KW-1134">Transmembrane beta strand</keyword>
<dbReference type="GO" id="GO:0015288">
    <property type="term" value="F:porin activity"/>
    <property type="evidence" value="ECO:0007669"/>
    <property type="project" value="UniProtKB-KW"/>
</dbReference>
<dbReference type="InterPro" id="IPR050286">
    <property type="entry name" value="G_neg_Bact_CarbUptk_Porin"/>
</dbReference>
<sequence>MKAFYTILLIGLLLPLSFGASLGQPVVTNKNFSLGSTGRVGAGFSPSVPGNMGRSLNLLGHGSLGGRLEQGDYIDLLPALHFNQVNSSADTTAIVFQARIGMYALGGQYLGNVSTRSTDGLTIALPEAFVEARNIVGSQWSVWAGARYMRYDDVHITDYFYFDDHSSQGFGIKRKNSDFSMLFPAAIDAASTSPPYYYVNMIDGAEVAAMRQRTIAIGEHTIPLIKNGASVKLLGEYHYMPASDVNAPDYHPADKGWVIGAKHNTALPTRKPGSFNQFAVRYGTGIANGGDNGVTLTWATFGAPAFETKKYTDAYSVTLVEHIMLNLSDRLSLNGYGVFTKSKGGAATNGQAPDYKGNLTFNRKTDLATGLRSVLYLTNWLHLLNEAHYTVRQDGDQAAATMLKFTIAPTIVPTAQRDPWARPHIRFMFSAATYNQFAQQNMYSPFLQQAGGKAWGTYMGVRSEWWIF</sequence>
<gene>
    <name evidence="10" type="ORF">FVR03_13265</name>
</gene>
<evidence type="ECO:0000256" key="6">
    <source>
        <dbReference type="ARBA" id="ARBA00023065"/>
    </source>
</evidence>
<keyword evidence="11" id="KW-1185">Reference proteome</keyword>
<comment type="subcellular location">
    <subcellularLocation>
        <location evidence="1">Cell outer membrane</location>
        <topology evidence="1">Multi-pass membrane protein</topology>
    </subcellularLocation>
</comment>
<dbReference type="OrthoDB" id="5493648at2"/>
<dbReference type="GO" id="GO:0009279">
    <property type="term" value="C:cell outer membrane"/>
    <property type="evidence" value="ECO:0007669"/>
    <property type="project" value="UniProtKB-SubCell"/>
</dbReference>
<dbReference type="Pfam" id="PF02264">
    <property type="entry name" value="LamB"/>
    <property type="match status" value="1"/>
</dbReference>
<dbReference type="GO" id="GO:0046930">
    <property type="term" value="C:pore complex"/>
    <property type="evidence" value="ECO:0007669"/>
    <property type="project" value="UniProtKB-KW"/>
</dbReference>
<dbReference type="Proteomes" id="UP000321926">
    <property type="component" value="Unassembled WGS sequence"/>
</dbReference>
<dbReference type="PANTHER" id="PTHR38762:SF1">
    <property type="entry name" value="CRYPTIC OUTER MEMBRANE PORIN BGLH-RELATED"/>
    <property type="match status" value="1"/>
</dbReference>
<evidence type="ECO:0000256" key="9">
    <source>
        <dbReference type="ARBA" id="ARBA00023237"/>
    </source>
</evidence>
<dbReference type="GO" id="GO:0015774">
    <property type="term" value="P:polysaccharide transport"/>
    <property type="evidence" value="ECO:0007669"/>
    <property type="project" value="TreeGrafter"/>
</dbReference>
<keyword evidence="7" id="KW-0626">Porin</keyword>
<evidence type="ECO:0000313" key="10">
    <source>
        <dbReference type="EMBL" id="TXK44850.1"/>
    </source>
</evidence>